<dbReference type="OrthoDB" id="98591at2759"/>
<sequence length="321" mass="35138">MWAFTSGDSDVKPIRRRSVQRDAIRTASLSSRASGTVRRHQAPTSREPSSWAGYSRYVGGSHGYSQRQARTAAGLRRHRRPTPANAESEAAASVNVDVEAEADFADLEAAGGQASWAHAWLNHAALLRPRQQICVTCYPTYMRPDLGHQCRGTGITNIPTRWRALRTADCHGQFKMIGAPKRACTCGEGSAAFLAAHLSVSPTFPAHSAKAYSSRHTSAFHTTRPIRKPSAAHYIAIYSSIHPAIEASSYRLAFSALPSPPASTHSYLSSFSYSSSFLFFLLLLVLLSDAAASDTTDASVEQMRRPLRRPFSDRIIYCTVH</sequence>
<evidence type="ECO:0000256" key="1">
    <source>
        <dbReference type="SAM" id="MobiDB-lite"/>
    </source>
</evidence>
<gene>
    <name evidence="2" type="ORF">PXEA_LOCUS15177</name>
</gene>
<comment type="caution">
    <text evidence="2">The sequence shown here is derived from an EMBL/GenBank/DDBJ whole genome shotgun (WGS) entry which is preliminary data.</text>
</comment>
<organism evidence="2 3">
    <name type="scientific">Protopolystoma xenopodis</name>
    <dbReference type="NCBI Taxonomy" id="117903"/>
    <lineage>
        <taxon>Eukaryota</taxon>
        <taxon>Metazoa</taxon>
        <taxon>Spiralia</taxon>
        <taxon>Lophotrochozoa</taxon>
        <taxon>Platyhelminthes</taxon>
        <taxon>Monogenea</taxon>
        <taxon>Polyopisthocotylea</taxon>
        <taxon>Polystomatidea</taxon>
        <taxon>Polystomatidae</taxon>
        <taxon>Protopolystoma</taxon>
    </lineage>
</organism>
<dbReference type="Proteomes" id="UP000784294">
    <property type="component" value="Unassembled WGS sequence"/>
</dbReference>
<evidence type="ECO:0000313" key="2">
    <source>
        <dbReference type="EMBL" id="VEL21737.1"/>
    </source>
</evidence>
<evidence type="ECO:0000313" key="3">
    <source>
        <dbReference type="Proteomes" id="UP000784294"/>
    </source>
</evidence>
<dbReference type="EMBL" id="CAAALY010052855">
    <property type="protein sequence ID" value="VEL21737.1"/>
    <property type="molecule type" value="Genomic_DNA"/>
</dbReference>
<feature type="region of interest" description="Disordered" evidence="1">
    <location>
        <begin position="73"/>
        <end position="92"/>
    </location>
</feature>
<feature type="compositionally biased region" description="Basic and acidic residues" evidence="1">
    <location>
        <begin position="9"/>
        <end position="24"/>
    </location>
</feature>
<accession>A0A3S5APC3</accession>
<dbReference type="AlphaFoldDB" id="A0A3S5APC3"/>
<keyword evidence="3" id="KW-1185">Reference proteome</keyword>
<protein>
    <submittedName>
        <fullName evidence="2">Uncharacterized protein</fullName>
    </submittedName>
</protein>
<proteinExistence type="predicted"/>
<name>A0A3S5APC3_9PLAT</name>
<feature type="region of interest" description="Disordered" evidence="1">
    <location>
        <begin position="1"/>
        <end position="51"/>
    </location>
</feature>
<reference evidence="2" key="1">
    <citation type="submission" date="2018-11" db="EMBL/GenBank/DDBJ databases">
        <authorList>
            <consortium name="Pathogen Informatics"/>
        </authorList>
    </citation>
    <scope>NUCLEOTIDE SEQUENCE</scope>
</reference>